<dbReference type="Proteomes" id="UP000789508">
    <property type="component" value="Unassembled WGS sequence"/>
</dbReference>
<dbReference type="AlphaFoldDB" id="A0A9N9HXJ0"/>
<comment type="caution">
    <text evidence="1">The sequence shown here is derived from an EMBL/GenBank/DDBJ whole genome shotgun (WGS) entry which is preliminary data.</text>
</comment>
<protein>
    <submittedName>
        <fullName evidence="1">10242_t:CDS:1</fullName>
    </submittedName>
</protein>
<evidence type="ECO:0000313" key="2">
    <source>
        <dbReference type="Proteomes" id="UP000789508"/>
    </source>
</evidence>
<proteinExistence type="predicted"/>
<reference evidence="1" key="1">
    <citation type="submission" date="2021-06" db="EMBL/GenBank/DDBJ databases">
        <authorList>
            <person name="Kallberg Y."/>
            <person name="Tangrot J."/>
            <person name="Rosling A."/>
        </authorList>
    </citation>
    <scope>NUCLEOTIDE SEQUENCE</scope>
    <source>
        <strain evidence="1">FL130A</strain>
    </source>
</reference>
<sequence>SQTLWNNLDFTLHQSSSIGTDQVVNAYKPDLVTKLKARRAALYKTFKLTFNTSIAKTVLVFIYLHNWLQLKPINLFRKQNNTNTPSST</sequence>
<evidence type="ECO:0000313" key="1">
    <source>
        <dbReference type="EMBL" id="CAG8710490.1"/>
    </source>
</evidence>
<gene>
    <name evidence="1" type="ORF">ALEPTO_LOCUS11888</name>
</gene>
<name>A0A9N9HXJ0_9GLOM</name>
<keyword evidence="2" id="KW-1185">Reference proteome</keyword>
<dbReference type="EMBL" id="CAJVPS010022347">
    <property type="protein sequence ID" value="CAG8710490.1"/>
    <property type="molecule type" value="Genomic_DNA"/>
</dbReference>
<feature type="non-terminal residue" evidence="1">
    <location>
        <position position="1"/>
    </location>
</feature>
<organism evidence="1 2">
    <name type="scientific">Ambispora leptoticha</name>
    <dbReference type="NCBI Taxonomy" id="144679"/>
    <lineage>
        <taxon>Eukaryota</taxon>
        <taxon>Fungi</taxon>
        <taxon>Fungi incertae sedis</taxon>
        <taxon>Mucoromycota</taxon>
        <taxon>Glomeromycotina</taxon>
        <taxon>Glomeromycetes</taxon>
        <taxon>Archaeosporales</taxon>
        <taxon>Ambisporaceae</taxon>
        <taxon>Ambispora</taxon>
    </lineage>
</organism>
<accession>A0A9N9HXJ0</accession>